<dbReference type="EMBL" id="JAGKQH010000007">
    <property type="protein sequence ID" value="KAG6594373.1"/>
    <property type="molecule type" value="Genomic_DNA"/>
</dbReference>
<dbReference type="Proteomes" id="UP000685013">
    <property type="component" value="Chromosome 7"/>
</dbReference>
<proteinExistence type="predicted"/>
<gene>
    <name evidence="2" type="ORF">SDJN03_10926</name>
</gene>
<comment type="caution">
    <text evidence="2">The sequence shown here is derived from an EMBL/GenBank/DDBJ whole genome shotgun (WGS) entry which is preliminary data.</text>
</comment>
<evidence type="ECO:0000313" key="2">
    <source>
        <dbReference type="EMBL" id="KAG6594373.1"/>
    </source>
</evidence>
<feature type="non-terminal residue" evidence="2">
    <location>
        <position position="1"/>
    </location>
</feature>
<feature type="signal peptide" evidence="1">
    <location>
        <begin position="1"/>
        <end position="19"/>
    </location>
</feature>
<organism evidence="2 3">
    <name type="scientific">Cucurbita argyrosperma subsp. sororia</name>
    <dbReference type="NCBI Taxonomy" id="37648"/>
    <lineage>
        <taxon>Eukaryota</taxon>
        <taxon>Viridiplantae</taxon>
        <taxon>Streptophyta</taxon>
        <taxon>Embryophyta</taxon>
        <taxon>Tracheophyta</taxon>
        <taxon>Spermatophyta</taxon>
        <taxon>Magnoliopsida</taxon>
        <taxon>eudicotyledons</taxon>
        <taxon>Gunneridae</taxon>
        <taxon>Pentapetalae</taxon>
        <taxon>rosids</taxon>
        <taxon>fabids</taxon>
        <taxon>Cucurbitales</taxon>
        <taxon>Cucurbitaceae</taxon>
        <taxon>Cucurbiteae</taxon>
        <taxon>Cucurbita</taxon>
    </lineage>
</organism>
<evidence type="ECO:0008006" key="4">
    <source>
        <dbReference type="Google" id="ProtNLM"/>
    </source>
</evidence>
<accession>A0AAV6NB95</accession>
<keyword evidence="1" id="KW-0732">Signal</keyword>
<evidence type="ECO:0000256" key="1">
    <source>
        <dbReference type="SAM" id="SignalP"/>
    </source>
</evidence>
<protein>
    <recommendedName>
        <fullName evidence="4">Secreted protein</fullName>
    </recommendedName>
</protein>
<feature type="chain" id="PRO_5043372347" description="Secreted protein" evidence="1">
    <location>
        <begin position="20"/>
        <end position="95"/>
    </location>
</feature>
<name>A0AAV6NB95_9ROSI</name>
<reference evidence="2 3" key="1">
    <citation type="journal article" date="2021" name="Hortic Res">
        <title>The domestication of Cucurbita argyrosperma as revealed by the genome of its wild relative.</title>
        <authorList>
            <person name="Barrera-Redondo J."/>
            <person name="Sanchez-de la Vega G."/>
            <person name="Aguirre-Liguori J.A."/>
            <person name="Castellanos-Morales G."/>
            <person name="Gutierrez-Guerrero Y.T."/>
            <person name="Aguirre-Dugua X."/>
            <person name="Aguirre-Planter E."/>
            <person name="Tenaillon M.I."/>
            <person name="Lira-Saade R."/>
            <person name="Eguiarte L.E."/>
        </authorList>
    </citation>
    <scope>NUCLEOTIDE SEQUENCE [LARGE SCALE GENOMIC DNA]</scope>
    <source>
        <strain evidence="2">JBR-2021</strain>
    </source>
</reference>
<sequence>MGVFMLSLTGVLYLVLVWGIVCECDSRSSSSMALAVSSLKRKNMKLAVAGYGCRKLGKATSNTFHFGALRSCHQHSLFNARQHEVPSGPNPISNR</sequence>
<evidence type="ECO:0000313" key="3">
    <source>
        <dbReference type="Proteomes" id="UP000685013"/>
    </source>
</evidence>
<dbReference type="AlphaFoldDB" id="A0AAV6NB95"/>
<keyword evidence="3" id="KW-1185">Reference proteome</keyword>